<evidence type="ECO:0000313" key="1">
    <source>
        <dbReference type="EMBL" id="XBS47734.1"/>
    </source>
</evidence>
<gene>
    <name evidence="1" type="ORF">SURPRISE13_086</name>
</gene>
<evidence type="ECO:0008006" key="2">
    <source>
        <dbReference type="Google" id="ProtNLM"/>
    </source>
</evidence>
<proteinExistence type="predicted"/>
<organism evidence="1">
    <name type="scientific">Burkholderia phage vB_BgluM-SURPRISE13</name>
    <dbReference type="NCBI Taxonomy" id="3159457"/>
    <lineage>
        <taxon>Viruses</taxon>
    </lineage>
</organism>
<protein>
    <recommendedName>
        <fullName evidence="2">Tail fiber protein</fullName>
    </recommendedName>
</protein>
<name>A0AAU7PHM8_9VIRU</name>
<reference evidence="1" key="1">
    <citation type="submission" date="2024-05" db="EMBL/GenBank/DDBJ databases">
        <title>Isolation and characterization of the novel Burkholderia jumbo bacteriophage Surprise13.</title>
        <authorList>
            <person name="Supina B.S.I."/>
            <person name="Dennis J."/>
        </authorList>
    </citation>
    <scope>NUCLEOTIDE SEQUENCE</scope>
</reference>
<sequence length="102" mass="10249">MAFDLTKIAASMTALTQWVKDGLSKKADATATTNALASKANASDLSTTNQNLTNLATTVGQKADATATTNALAGKQSTILTGTAAPANTVGNDGDVFLVTDS</sequence>
<accession>A0AAU7PHM8</accession>
<dbReference type="EMBL" id="PP856017">
    <property type="protein sequence ID" value="XBS47734.1"/>
    <property type="molecule type" value="Genomic_DNA"/>
</dbReference>